<evidence type="ECO:0000256" key="2">
    <source>
        <dbReference type="SAM" id="Phobius"/>
    </source>
</evidence>
<reference evidence="3 4" key="1">
    <citation type="submission" date="2017-05" db="EMBL/GenBank/DDBJ databases">
        <title>Biotechnological potential of actinobacteria isolated from South African environments.</title>
        <authorList>
            <person name="Le Roes-Hill M."/>
            <person name="Prins A."/>
            <person name="Durrell K.A."/>
        </authorList>
    </citation>
    <scope>NUCLEOTIDE SEQUENCE [LARGE SCALE GENOMIC DNA]</scope>
    <source>
        <strain evidence="3 4">HMC13</strain>
    </source>
</reference>
<evidence type="ECO:0000256" key="1">
    <source>
        <dbReference type="SAM" id="MobiDB-lite"/>
    </source>
</evidence>
<feature type="region of interest" description="Disordered" evidence="1">
    <location>
        <begin position="163"/>
        <end position="185"/>
    </location>
</feature>
<accession>A0A243S908</accession>
<comment type="caution">
    <text evidence="3">The sequence shown here is derived from an EMBL/GenBank/DDBJ whole genome shotgun (WGS) entry which is preliminary data.</text>
</comment>
<dbReference type="RefSeq" id="WP_086600467.1">
    <property type="nucleotide sequence ID" value="NZ_NGFN01000041.1"/>
</dbReference>
<dbReference type="Proteomes" id="UP000195105">
    <property type="component" value="Unassembled WGS sequence"/>
</dbReference>
<evidence type="ECO:0008006" key="5">
    <source>
        <dbReference type="Google" id="ProtNLM"/>
    </source>
</evidence>
<keyword evidence="2" id="KW-0812">Transmembrane</keyword>
<keyword evidence="4" id="KW-1185">Reference proteome</keyword>
<feature type="region of interest" description="Disordered" evidence="1">
    <location>
        <begin position="1"/>
        <end position="30"/>
    </location>
</feature>
<evidence type="ECO:0000313" key="4">
    <source>
        <dbReference type="Proteomes" id="UP000195105"/>
    </source>
</evidence>
<organism evidence="3 4">
    <name type="scientific">Streptomyces swartbergensis</name>
    <dbReference type="NCBI Taxonomy" id="487165"/>
    <lineage>
        <taxon>Bacteria</taxon>
        <taxon>Bacillati</taxon>
        <taxon>Actinomycetota</taxon>
        <taxon>Actinomycetes</taxon>
        <taxon>Kitasatosporales</taxon>
        <taxon>Streptomycetaceae</taxon>
        <taxon>Streptomyces</taxon>
    </lineage>
</organism>
<gene>
    <name evidence="3" type="ORF">CA983_09755</name>
</gene>
<name>A0A243S908_9ACTN</name>
<proteinExistence type="predicted"/>
<feature type="transmembrane region" description="Helical" evidence="2">
    <location>
        <begin position="36"/>
        <end position="57"/>
    </location>
</feature>
<evidence type="ECO:0000313" key="3">
    <source>
        <dbReference type="EMBL" id="OUD03445.1"/>
    </source>
</evidence>
<keyword evidence="2" id="KW-0472">Membrane</keyword>
<dbReference type="AlphaFoldDB" id="A0A243S908"/>
<protein>
    <recommendedName>
        <fullName evidence="5">SAF domain-containing protein</fullName>
    </recommendedName>
</protein>
<sequence>MKIQERTGAGAGRSAAPAQPSVGDRLPTPPRERKPALAALAVLLILVGALGATMLVLQVGDRVEVVKVTRDVQQGESLADSDVTSALVAADDSINYVKWDQLSALKKLKARTTIYKDTIVMGQMFGEEGGIAPGKSTVGLSLKAGQYPTGLQRGDTVAAYRVSADSGSGNSNSNSSSSSSSSAAGNSVIVDQARVTYVPDAKSSGDELVSSTNLAVTLTVDSDKAADLAQAASNGEVALVLVSGKSGN</sequence>
<dbReference type="EMBL" id="NGFN01000041">
    <property type="protein sequence ID" value="OUD03445.1"/>
    <property type="molecule type" value="Genomic_DNA"/>
</dbReference>
<keyword evidence="2" id="KW-1133">Transmembrane helix</keyword>